<sequence length="106" mass="12791">MLADPTKSSKCLFAKDPHREFHCNIFVQNTEFRPNHHFHHVQPSNFDARLRFFFDHDWMLFYSHRRTHRNRILHRSHILFLPCPLLSSFPFLLFDPMPVPADLCGF</sequence>
<evidence type="ECO:0000256" key="1">
    <source>
        <dbReference type="SAM" id="Phobius"/>
    </source>
</evidence>
<keyword evidence="1" id="KW-0812">Transmembrane</keyword>
<dbReference type="EMBL" id="HBUF01428391">
    <property type="protein sequence ID" value="CAG6741669.1"/>
    <property type="molecule type" value="Transcribed_RNA"/>
</dbReference>
<feature type="transmembrane region" description="Helical" evidence="1">
    <location>
        <begin position="72"/>
        <end position="93"/>
    </location>
</feature>
<dbReference type="EMBL" id="HBUF01248197">
    <property type="protein sequence ID" value="CAG6679158.1"/>
    <property type="molecule type" value="Transcribed_RNA"/>
</dbReference>
<name>A0A8D8X2G0_9HEMI</name>
<keyword evidence="1" id="KW-1133">Transmembrane helix</keyword>
<proteinExistence type="predicted"/>
<dbReference type="EMBL" id="HBUF01248198">
    <property type="protein sequence ID" value="CAG6679160.1"/>
    <property type="molecule type" value="Transcribed_RNA"/>
</dbReference>
<organism evidence="2">
    <name type="scientific">Cacopsylla melanoneura</name>
    <dbReference type="NCBI Taxonomy" id="428564"/>
    <lineage>
        <taxon>Eukaryota</taxon>
        <taxon>Metazoa</taxon>
        <taxon>Ecdysozoa</taxon>
        <taxon>Arthropoda</taxon>
        <taxon>Hexapoda</taxon>
        <taxon>Insecta</taxon>
        <taxon>Pterygota</taxon>
        <taxon>Neoptera</taxon>
        <taxon>Paraneoptera</taxon>
        <taxon>Hemiptera</taxon>
        <taxon>Sternorrhyncha</taxon>
        <taxon>Psylloidea</taxon>
        <taxon>Psyllidae</taxon>
        <taxon>Psyllinae</taxon>
        <taxon>Cacopsylla</taxon>
    </lineage>
</organism>
<keyword evidence="1" id="KW-0472">Membrane</keyword>
<dbReference type="EMBL" id="HBUF01080600">
    <property type="protein sequence ID" value="CAG6632761.1"/>
    <property type="molecule type" value="Transcribed_RNA"/>
</dbReference>
<dbReference type="EMBL" id="HBUF01080601">
    <property type="protein sequence ID" value="CAG6632763.1"/>
    <property type="molecule type" value="Transcribed_RNA"/>
</dbReference>
<dbReference type="AlphaFoldDB" id="A0A8D8X2G0"/>
<protein>
    <submittedName>
        <fullName evidence="2">Uncharacterized protein</fullName>
    </submittedName>
</protein>
<dbReference type="EMBL" id="HBUF01568580">
    <property type="protein sequence ID" value="CAG6765594.1"/>
    <property type="molecule type" value="Transcribed_RNA"/>
</dbReference>
<reference evidence="2" key="1">
    <citation type="submission" date="2021-05" db="EMBL/GenBank/DDBJ databases">
        <authorList>
            <person name="Alioto T."/>
            <person name="Alioto T."/>
            <person name="Gomez Garrido J."/>
        </authorList>
    </citation>
    <scope>NUCLEOTIDE SEQUENCE</scope>
</reference>
<evidence type="ECO:0000313" key="2">
    <source>
        <dbReference type="EMBL" id="CAG6679160.1"/>
    </source>
</evidence>
<accession>A0A8D8X2G0</accession>